<feature type="domain" description="AB hydrolase-1" evidence="3">
    <location>
        <begin position="32"/>
        <end position="138"/>
    </location>
</feature>
<protein>
    <recommendedName>
        <fullName evidence="3">AB hydrolase-1 domain-containing protein</fullName>
    </recommendedName>
</protein>
<evidence type="ECO:0000256" key="1">
    <source>
        <dbReference type="ARBA" id="ARBA00008645"/>
    </source>
</evidence>
<gene>
    <name evidence="4" type="ORF">CALMAC_LOCUS12312</name>
</gene>
<keyword evidence="2" id="KW-0378">Hydrolase</keyword>
<dbReference type="InterPro" id="IPR000073">
    <property type="entry name" value="AB_hydrolase_1"/>
</dbReference>
<dbReference type="EMBL" id="CAACVG010009096">
    <property type="protein sequence ID" value="VEN52033.1"/>
    <property type="molecule type" value="Genomic_DNA"/>
</dbReference>
<dbReference type="GO" id="GO:0016787">
    <property type="term" value="F:hydrolase activity"/>
    <property type="evidence" value="ECO:0007669"/>
    <property type="project" value="UniProtKB-KW"/>
</dbReference>
<dbReference type="Pfam" id="PF00561">
    <property type="entry name" value="Abhydrolase_1"/>
    <property type="match status" value="1"/>
</dbReference>
<dbReference type="PRINTS" id="PR00111">
    <property type="entry name" value="ABHYDROLASE"/>
</dbReference>
<dbReference type="AlphaFoldDB" id="A0A653CY73"/>
<evidence type="ECO:0000256" key="2">
    <source>
        <dbReference type="ARBA" id="ARBA00022801"/>
    </source>
</evidence>
<organism evidence="4 5">
    <name type="scientific">Callosobruchus maculatus</name>
    <name type="common">Southern cowpea weevil</name>
    <name type="synonym">Pulse bruchid</name>
    <dbReference type="NCBI Taxonomy" id="64391"/>
    <lineage>
        <taxon>Eukaryota</taxon>
        <taxon>Metazoa</taxon>
        <taxon>Ecdysozoa</taxon>
        <taxon>Arthropoda</taxon>
        <taxon>Hexapoda</taxon>
        <taxon>Insecta</taxon>
        <taxon>Pterygota</taxon>
        <taxon>Neoptera</taxon>
        <taxon>Endopterygota</taxon>
        <taxon>Coleoptera</taxon>
        <taxon>Polyphaga</taxon>
        <taxon>Cucujiformia</taxon>
        <taxon>Chrysomeloidea</taxon>
        <taxon>Chrysomelidae</taxon>
        <taxon>Bruchinae</taxon>
        <taxon>Bruchini</taxon>
        <taxon>Callosobruchus</taxon>
    </lineage>
</organism>
<dbReference type="InterPro" id="IPR000639">
    <property type="entry name" value="Epox_hydrolase-like"/>
</dbReference>
<dbReference type="InterPro" id="IPR029058">
    <property type="entry name" value="AB_hydrolase_fold"/>
</dbReference>
<evidence type="ECO:0000313" key="5">
    <source>
        <dbReference type="Proteomes" id="UP000410492"/>
    </source>
</evidence>
<evidence type="ECO:0000259" key="3">
    <source>
        <dbReference type="Pfam" id="PF00561"/>
    </source>
</evidence>
<dbReference type="InterPro" id="IPR050266">
    <property type="entry name" value="AB_hydrolase_sf"/>
</dbReference>
<dbReference type="PANTHER" id="PTHR43798">
    <property type="entry name" value="MONOACYLGLYCEROL LIPASE"/>
    <property type="match status" value="1"/>
</dbReference>
<dbReference type="OrthoDB" id="6431331at2759"/>
<keyword evidence="5" id="KW-1185">Reference proteome</keyword>
<dbReference type="GO" id="GO:0016020">
    <property type="term" value="C:membrane"/>
    <property type="evidence" value="ECO:0007669"/>
    <property type="project" value="TreeGrafter"/>
</dbReference>
<reference evidence="4 5" key="1">
    <citation type="submission" date="2019-01" db="EMBL/GenBank/DDBJ databases">
        <authorList>
            <person name="Sayadi A."/>
        </authorList>
    </citation>
    <scope>NUCLEOTIDE SEQUENCE [LARGE SCALE GENOMIC DNA]</scope>
</reference>
<proteinExistence type="inferred from homology"/>
<dbReference type="SUPFAM" id="SSF53474">
    <property type="entry name" value="alpha/beta-Hydrolases"/>
    <property type="match status" value="1"/>
</dbReference>
<name>A0A653CY73_CALMS</name>
<evidence type="ECO:0000313" key="4">
    <source>
        <dbReference type="EMBL" id="VEN52033.1"/>
    </source>
</evidence>
<sequence>MKGNAGESCREIEVPVAWGHIAVKTWGKEDDPAVFCFHGILDNAGAFDGLISLLPKTFYYIAVDLPGHGRSSHFPEHLPIHTINYILAYKALKGYFKLEKFTIIGHSYGGQIGFLYAQMYPQHVERLVLLDAIISMPVPASWYVEYMKEKLEMHLEIEEKLATRSPPSYTYEEALNRVQFSRNWGTINRDAARALLNRAIQPVDGLEGRFRFTLDQRLKNFINPTVDLRYVVDAYKNAPLHCPTLIILAKETLLQQHFKRLTKILAKNVVIKLVEGKHDVHNDKPEVVAPLVEKFLLCKKHKL</sequence>
<dbReference type="PRINTS" id="PR00412">
    <property type="entry name" value="EPOXHYDRLASE"/>
</dbReference>
<comment type="similarity">
    <text evidence="1">Belongs to the AB hydrolase superfamily.</text>
</comment>
<dbReference type="Gene3D" id="3.40.50.1820">
    <property type="entry name" value="alpha/beta hydrolase"/>
    <property type="match status" value="1"/>
</dbReference>
<dbReference type="PANTHER" id="PTHR43798:SF14">
    <property type="entry name" value="SERINE HYDROLASE-LIKE PROTEIN DDB_G0286239"/>
    <property type="match status" value="1"/>
</dbReference>
<accession>A0A653CY73</accession>
<dbReference type="Proteomes" id="UP000410492">
    <property type="component" value="Unassembled WGS sequence"/>
</dbReference>